<sequence>MSLHAPASTDPQDPRDPRQPPNEAEFLARLEPPDASEFTQVKVIDLTANELFGQDDCKELCKSVQRVYSRPNYRSTNSETRQGVITHRDEPGHEVALFYVGLSSTPFTFQFKDMEGDIDLIANKGIGHAVQLRAGPHELLIFFSKVGNVRWPHYTWDKESEQLVKKPGY</sequence>
<reference evidence="2 3" key="1">
    <citation type="journal article" date="2018" name="Front. Microbiol.">
        <title>Genome-Wide Analysis of Corynespora cassiicola Leaf Fall Disease Putative Effectors.</title>
        <authorList>
            <person name="Lopez D."/>
            <person name="Ribeiro S."/>
            <person name="Label P."/>
            <person name="Fumanal B."/>
            <person name="Venisse J.S."/>
            <person name="Kohler A."/>
            <person name="de Oliveira R.R."/>
            <person name="Labutti K."/>
            <person name="Lipzen A."/>
            <person name="Lail K."/>
            <person name="Bauer D."/>
            <person name="Ohm R.A."/>
            <person name="Barry K.W."/>
            <person name="Spatafora J."/>
            <person name="Grigoriev I.V."/>
            <person name="Martin F.M."/>
            <person name="Pujade-Renaud V."/>
        </authorList>
    </citation>
    <scope>NUCLEOTIDE SEQUENCE [LARGE SCALE GENOMIC DNA]</scope>
    <source>
        <strain evidence="2 3">Philippines</strain>
    </source>
</reference>
<protein>
    <submittedName>
        <fullName evidence="2">Uncharacterized protein</fullName>
    </submittedName>
</protein>
<evidence type="ECO:0000313" key="2">
    <source>
        <dbReference type="EMBL" id="PSN71447.1"/>
    </source>
</evidence>
<name>A0A2T2P1A8_CORCC</name>
<keyword evidence="3" id="KW-1185">Reference proteome</keyword>
<dbReference type="AlphaFoldDB" id="A0A2T2P1A8"/>
<gene>
    <name evidence="2" type="ORF">BS50DRAFT_584935</name>
</gene>
<evidence type="ECO:0000313" key="3">
    <source>
        <dbReference type="Proteomes" id="UP000240883"/>
    </source>
</evidence>
<accession>A0A2T2P1A8</accession>
<organism evidence="2 3">
    <name type="scientific">Corynespora cassiicola Philippines</name>
    <dbReference type="NCBI Taxonomy" id="1448308"/>
    <lineage>
        <taxon>Eukaryota</taxon>
        <taxon>Fungi</taxon>
        <taxon>Dikarya</taxon>
        <taxon>Ascomycota</taxon>
        <taxon>Pezizomycotina</taxon>
        <taxon>Dothideomycetes</taxon>
        <taxon>Pleosporomycetidae</taxon>
        <taxon>Pleosporales</taxon>
        <taxon>Corynesporascaceae</taxon>
        <taxon>Corynespora</taxon>
    </lineage>
</organism>
<feature type="region of interest" description="Disordered" evidence="1">
    <location>
        <begin position="1"/>
        <end position="23"/>
    </location>
</feature>
<dbReference type="EMBL" id="KZ678131">
    <property type="protein sequence ID" value="PSN71447.1"/>
    <property type="molecule type" value="Genomic_DNA"/>
</dbReference>
<dbReference type="Proteomes" id="UP000240883">
    <property type="component" value="Unassembled WGS sequence"/>
</dbReference>
<proteinExistence type="predicted"/>
<evidence type="ECO:0000256" key="1">
    <source>
        <dbReference type="SAM" id="MobiDB-lite"/>
    </source>
</evidence>